<dbReference type="InterPro" id="IPR021410">
    <property type="entry name" value="FAF"/>
</dbReference>
<dbReference type="PANTHER" id="PTHR33155">
    <property type="entry name" value="FANTASTIC FOUR-LIKE PROTEIN (DUF3049)"/>
    <property type="match status" value="1"/>
</dbReference>
<feature type="region of interest" description="Disordered" evidence="2">
    <location>
        <begin position="268"/>
        <end position="295"/>
    </location>
</feature>
<dbReference type="InterPro" id="IPR046431">
    <property type="entry name" value="FAF_dom"/>
</dbReference>
<organism evidence="4 5">
    <name type="scientific">Urochloa decumbens</name>
    <dbReference type="NCBI Taxonomy" id="240449"/>
    <lineage>
        <taxon>Eukaryota</taxon>
        <taxon>Viridiplantae</taxon>
        <taxon>Streptophyta</taxon>
        <taxon>Embryophyta</taxon>
        <taxon>Tracheophyta</taxon>
        <taxon>Spermatophyta</taxon>
        <taxon>Magnoliopsida</taxon>
        <taxon>Liliopsida</taxon>
        <taxon>Poales</taxon>
        <taxon>Poaceae</taxon>
        <taxon>PACMAD clade</taxon>
        <taxon>Panicoideae</taxon>
        <taxon>Panicodae</taxon>
        <taxon>Paniceae</taxon>
        <taxon>Melinidinae</taxon>
        <taxon>Urochloa</taxon>
    </lineage>
</organism>
<sequence>MFSRDKQAAMASDGGLRRLFEKPLPENPTLLEALSACHHHRNVHHHNNNPIDPSSFTEIFGELHFHEKPPPPPPERAFPPPAAPAVPALASWLDIATAAENEKSKDDSSLDVLLRPKPKPATASTAATVKRSASFCSASLLLCTEGLGSESTVDADDMFKDGDAEAEAAAIKGAAETDVVDAGAAAAAAMKELEERRQPKEFPPPIRSIGRGGKPYVCFRSFREDGRFVLLEVVIPGKELLQATREGGRLRLQFANAAAAAAVGVDGAGDGEEMHGEDDDGHHAAKNACVDDDGS</sequence>
<feature type="compositionally biased region" description="Acidic residues" evidence="2">
    <location>
        <begin position="269"/>
        <end position="279"/>
    </location>
</feature>
<protein>
    <recommendedName>
        <fullName evidence="3">FAF domain-containing protein</fullName>
    </recommendedName>
</protein>
<keyword evidence="5" id="KW-1185">Reference proteome</keyword>
<feature type="domain" description="FAF" evidence="3">
    <location>
        <begin position="201"/>
        <end position="254"/>
    </location>
</feature>
<gene>
    <name evidence="4" type="ORF">URODEC1_LOCUS62368</name>
</gene>
<proteinExistence type="inferred from homology"/>
<feature type="region of interest" description="Disordered" evidence="2">
    <location>
        <begin position="101"/>
        <end position="125"/>
    </location>
</feature>
<evidence type="ECO:0000259" key="3">
    <source>
        <dbReference type="Pfam" id="PF11250"/>
    </source>
</evidence>
<comment type="similarity">
    <text evidence="1">Belongs to the fantastic four family.</text>
</comment>
<evidence type="ECO:0000313" key="5">
    <source>
        <dbReference type="Proteomes" id="UP001497457"/>
    </source>
</evidence>
<dbReference type="Proteomes" id="UP001497457">
    <property type="component" value="Chromosome 24b"/>
</dbReference>
<reference evidence="4" key="1">
    <citation type="submission" date="2024-10" db="EMBL/GenBank/DDBJ databases">
        <authorList>
            <person name="Ryan C."/>
        </authorList>
    </citation>
    <scope>NUCLEOTIDE SEQUENCE [LARGE SCALE GENOMIC DNA]</scope>
</reference>
<dbReference type="Pfam" id="PF11250">
    <property type="entry name" value="FAF"/>
    <property type="match status" value="1"/>
</dbReference>
<accession>A0ABC9B644</accession>
<evidence type="ECO:0000256" key="2">
    <source>
        <dbReference type="SAM" id="MobiDB-lite"/>
    </source>
</evidence>
<evidence type="ECO:0000313" key="4">
    <source>
        <dbReference type="EMBL" id="CAL4995487.1"/>
    </source>
</evidence>
<name>A0ABC9B644_9POAL</name>
<evidence type="ECO:0000256" key="1">
    <source>
        <dbReference type="ARBA" id="ARBA00008690"/>
    </source>
</evidence>
<dbReference type="EMBL" id="OZ075134">
    <property type="protein sequence ID" value="CAL4995487.1"/>
    <property type="molecule type" value="Genomic_DNA"/>
</dbReference>
<dbReference type="AlphaFoldDB" id="A0ABC9B644"/>
<dbReference type="PANTHER" id="PTHR33155:SF9">
    <property type="entry name" value="FANTASTIC FOUR-LIKE PROTEIN (DUF3049)"/>
    <property type="match status" value="1"/>
</dbReference>